<dbReference type="PANTHER" id="PTHR43327">
    <property type="entry name" value="STOMATIN-LIKE PROTEIN 2, MITOCHONDRIAL"/>
    <property type="match status" value="1"/>
</dbReference>
<dbReference type="Pfam" id="PF16200">
    <property type="entry name" value="Band_7_C"/>
    <property type="match status" value="1"/>
</dbReference>
<dbReference type="FunFam" id="3.30.479.30:FF:000008">
    <property type="entry name" value="Stomatin-like protein 2, mitochondrial"/>
    <property type="match status" value="1"/>
</dbReference>
<evidence type="ECO:0000256" key="3">
    <source>
        <dbReference type="ARBA" id="ARBA00023128"/>
    </source>
</evidence>
<dbReference type="Gene3D" id="3.30.479.30">
    <property type="entry name" value="Band 7 domain"/>
    <property type="match status" value="1"/>
</dbReference>
<feature type="domain" description="Band 7" evidence="4">
    <location>
        <begin position="39"/>
        <end position="197"/>
    </location>
</feature>
<dbReference type="InterPro" id="IPR036013">
    <property type="entry name" value="Band_7/SPFH_dom_sf"/>
</dbReference>
<dbReference type="AlphaFoldDB" id="A0A3M7R070"/>
<evidence type="ECO:0000313" key="5">
    <source>
        <dbReference type="EMBL" id="RNA16761.1"/>
    </source>
</evidence>
<evidence type="ECO:0000256" key="2">
    <source>
        <dbReference type="ARBA" id="ARBA00008164"/>
    </source>
</evidence>
<accession>A0A3M7R070</accession>
<evidence type="ECO:0000259" key="4">
    <source>
        <dbReference type="SMART" id="SM00244"/>
    </source>
</evidence>
<dbReference type="PRINTS" id="PR00721">
    <property type="entry name" value="STOMATIN"/>
</dbReference>
<evidence type="ECO:0000313" key="6">
    <source>
        <dbReference type="Proteomes" id="UP000276133"/>
    </source>
</evidence>
<reference evidence="5 6" key="1">
    <citation type="journal article" date="2018" name="Sci. Rep.">
        <title>Genomic signatures of local adaptation to the degree of environmental predictability in rotifers.</title>
        <authorList>
            <person name="Franch-Gras L."/>
            <person name="Hahn C."/>
            <person name="Garcia-Roger E.M."/>
            <person name="Carmona M.J."/>
            <person name="Serra M."/>
            <person name="Gomez A."/>
        </authorList>
    </citation>
    <scope>NUCLEOTIDE SEQUENCE [LARGE SCALE GENOMIC DNA]</scope>
    <source>
        <strain evidence="5">HYR1</strain>
    </source>
</reference>
<dbReference type="Pfam" id="PF01145">
    <property type="entry name" value="Band_7"/>
    <property type="match status" value="1"/>
</dbReference>
<protein>
    <submittedName>
        <fullName evidence="5">Stomatin mitochondrial</fullName>
    </submittedName>
</protein>
<proteinExistence type="inferred from homology"/>
<dbReference type="InterPro" id="IPR001972">
    <property type="entry name" value="Stomatin_HflK_fam"/>
</dbReference>
<keyword evidence="6" id="KW-1185">Reference proteome</keyword>
<dbReference type="GO" id="GO:0016020">
    <property type="term" value="C:membrane"/>
    <property type="evidence" value="ECO:0007669"/>
    <property type="project" value="InterPro"/>
</dbReference>
<dbReference type="Proteomes" id="UP000276133">
    <property type="component" value="Unassembled WGS sequence"/>
</dbReference>
<dbReference type="SMART" id="SM00244">
    <property type="entry name" value="PHB"/>
    <property type="match status" value="1"/>
</dbReference>
<gene>
    <name evidence="5" type="ORF">BpHYR1_003032</name>
</gene>
<dbReference type="CDD" id="cd08829">
    <property type="entry name" value="SPFH_paraslipin"/>
    <property type="match status" value="1"/>
</dbReference>
<dbReference type="STRING" id="10195.A0A3M7R070"/>
<sequence length="337" mass="37532">MSRLLLNRTRTLVPKLLRIGSSSEILSASYSNNSTPINFGILFVPQQEAWVIERMGKFNKILSPGLNFLIPVIDKVKYLQSLKEIVIDIPVQSAITKDNVTLKLDGVLYLKIFDPYLASYGVDDAEHAITQLAQTTMRSELGKIVLDSVFRERESLNIAIVESINKAANAWGINCLRYEIRDVKLPEKVQEAMQMQVEAERKKRAAILESEGLREASINKAEGEKRSKILVSEANQLEQINRAQGEAEALMRVAKAKADSISLVAESLKLNKGEESAGLFLAQQYVNEFGKLAKTNNTVIMPGDISNVNSMVTQALSIYKTLNRNESTEIKSQTESN</sequence>
<dbReference type="GO" id="GO:0007005">
    <property type="term" value="P:mitochondrion organization"/>
    <property type="evidence" value="ECO:0007669"/>
    <property type="project" value="TreeGrafter"/>
</dbReference>
<comment type="caution">
    <text evidence="5">The sequence shown here is derived from an EMBL/GenBank/DDBJ whole genome shotgun (WGS) entry which is preliminary data.</text>
</comment>
<comment type="subcellular location">
    <subcellularLocation>
        <location evidence="1">Mitochondrion</location>
    </subcellularLocation>
</comment>
<dbReference type="EMBL" id="REGN01004631">
    <property type="protein sequence ID" value="RNA16761.1"/>
    <property type="molecule type" value="Genomic_DNA"/>
</dbReference>
<evidence type="ECO:0000256" key="1">
    <source>
        <dbReference type="ARBA" id="ARBA00004173"/>
    </source>
</evidence>
<dbReference type="GO" id="GO:0005739">
    <property type="term" value="C:mitochondrion"/>
    <property type="evidence" value="ECO:0007669"/>
    <property type="project" value="UniProtKB-SubCell"/>
</dbReference>
<dbReference type="SUPFAM" id="SSF117892">
    <property type="entry name" value="Band 7/SPFH domain"/>
    <property type="match status" value="1"/>
</dbReference>
<keyword evidence="3" id="KW-0496">Mitochondrion</keyword>
<dbReference type="InterPro" id="IPR050710">
    <property type="entry name" value="Band7/mec-2_domain"/>
</dbReference>
<dbReference type="OrthoDB" id="434619at2759"/>
<dbReference type="PANTHER" id="PTHR43327:SF10">
    <property type="entry name" value="STOMATIN-LIKE PROTEIN 2, MITOCHONDRIAL"/>
    <property type="match status" value="1"/>
</dbReference>
<comment type="similarity">
    <text evidence="2">Belongs to the band 7/mec-2 family.</text>
</comment>
<organism evidence="5 6">
    <name type="scientific">Brachionus plicatilis</name>
    <name type="common">Marine rotifer</name>
    <name type="synonym">Brachionus muelleri</name>
    <dbReference type="NCBI Taxonomy" id="10195"/>
    <lineage>
        <taxon>Eukaryota</taxon>
        <taxon>Metazoa</taxon>
        <taxon>Spiralia</taxon>
        <taxon>Gnathifera</taxon>
        <taxon>Rotifera</taxon>
        <taxon>Eurotatoria</taxon>
        <taxon>Monogononta</taxon>
        <taxon>Pseudotrocha</taxon>
        <taxon>Ploima</taxon>
        <taxon>Brachionidae</taxon>
        <taxon>Brachionus</taxon>
    </lineage>
</organism>
<dbReference type="InterPro" id="IPR001107">
    <property type="entry name" value="Band_7"/>
</dbReference>
<dbReference type="InterPro" id="IPR032435">
    <property type="entry name" value="STML2-like_C"/>
</dbReference>
<name>A0A3M7R070_BRAPC</name>